<proteinExistence type="predicted"/>
<dbReference type="AlphaFoldDB" id="A0A841K3K1"/>
<dbReference type="EMBL" id="JACHEK010000007">
    <property type="protein sequence ID" value="MBB6145741.1"/>
    <property type="molecule type" value="Genomic_DNA"/>
</dbReference>
<evidence type="ECO:0008006" key="4">
    <source>
        <dbReference type="Google" id="ProtNLM"/>
    </source>
</evidence>
<evidence type="ECO:0000313" key="3">
    <source>
        <dbReference type="Proteomes" id="UP000538666"/>
    </source>
</evidence>
<comment type="caution">
    <text evidence="2">The sequence shown here is derived from an EMBL/GenBank/DDBJ whole genome shotgun (WGS) entry which is preliminary data.</text>
</comment>
<dbReference type="RefSeq" id="WP_050060775.1">
    <property type="nucleotide sequence ID" value="NZ_JACHEK010000007.1"/>
</dbReference>
<organism evidence="2 3">
    <name type="scientific">Silvibacterium bohemicum</name>
    <dbReference type="NCBI Taxonomy" id="1577686"/>
    <lineage>
        <taxon>Bacteria</taxon>
        <taxon>Pseudomonadati</taxon>
        <taxon>Acidobacteriota</taxon>
        <taxon>Terriglobia</taxon>
        <taxon>Terriglobales</taxon>
        <taxon>Acidobacteriaceae</taxon>
        <taxon>Silvibacterium</taxon>
    </lineage>
</organism>
<keyword evidence="3" id="KW-1185">Reference proteome</keyword>
<gene>
    <name evidence="2" type="ORF">HNQ77_003702</name>
</gene>
<accession>A0A841K3K1</accession>
<feature type="compositionally biased region" description="Basic and acidic residues" evidence="1">
    <location>
        <begin position="1"/>
        <end position="19"/>
    </location>
</feature>
<dbReference type="OrthoDB" id="3035372at2"/>
<dbReference type="Proteomes" id="UP000538666">
    <property type="component" value="Unassembled WGS sequence"/>
</dbReference>
<reference evidence="2 3" key="1">
    <citation type="submission" date="2020-08" db="EMBL/GenBank/DDBJ databases">
        <title>Genomic Encyclopedia of Type Strains, Phase IV (KMG-IV): sequencing the most valuable type-strain genomes for metagenomic binning, comparative biology and taxonomic classification.</title>
        <authorList>
            <person name="Goeker M."/>
        </authorList>
    </citation>
    <scope>NUCLEOTIDE SEQUENCE [LARGE SCALE GENOMIC DNA]</scope>
    <source>
        <strain evidence="2 3">DSM 103733</strain>
    </source>
</reference>
<name>A0A841K3K1_9BACT</name>
<evidence type="ECO:0000313" key="2">
    <source>
        <dbReference type="EMBL" id="MBB6145741.1"/>
    </source>
</evidence>
<evidence type="ECO:0000256" key="1">
    <source>
        <dbReference type="SAM" id="MobiDB-lite"/>
    </source>
</evidence>
<feature type="region of interest" description="Disordered" evidence="1">
    <location>
        <begin position="1"/>
        <end position="24"/>
    </location>
</feature>
<sequence>MSTGREAKSRPRKAEHPSEDPAPCSTEFFEELRLRYRPKKVGVLLVAESRPAGGTFFYAGNSNLVRYTEQAFRMAYGVDAMTMPAFLEGFRASGCYLEDLCAEPVNHIEKHALRRAEWKRSIDYLSQRIAKASPLAILPIHKGSELFVKEAALKAGRLDLLRPAIPFPSMGNHPRYIAALSLLIQELREAAILPAYFSQSGATI</sequence>
<protein>
    <recommendedName>
        <fullName evidence="4">Uracil-DNA glycosylase-like domain-containing protein</fullName>
    </recommendedName>
</protein>